<dbReference type="InterPro" id="IPR050570">
    <property type="entry name" value="Cell_wall_metabolism_enzyme"/>
</dbReference>
<dbReference type="InterPro" id="IPR016047">
    <property type="entry name" value="M23ase_b-sheet_dom"/>
</dbReference>
<feature type="chain" id="PRO_5039679015" evidence="2">
    <location>
        <begin position="26"/>
        <end position="203"/>
    </location>
</feature>
<keyword evidence="1 2" id="KW-0732">Signal</keyword>
<dbReference type="Gene3D" id="2.70.70.10">
    <property type="entry name" value="Glucose Permease (Domain IIA)"/>
    <property type="match status" value="1"/>
</dbReference>
<dbReference type="PANTHER" id="PTHR21666">
    <property type="entry name" value="PEPTIDASE-RELATED"/>
    <property type="match status" value="1"/>
</dbReference>
<accession>A0A4S8PNJ2</accession>
<dbReference type="InterPro" id="IPR011055">
    <property type="entry name" value="Dup_hybrid_motif"/>
</dbReference>
<evidence type="ECO:0000313" key="5">
    <source>
        <dbReference type="Proteomes" id="UP000305792"/>
    </source>
</evidence>
<dbReference type="Proteomes" id="UP000305792">
    <property type="component" value="Unassembled WGS sequence"/>
</dbReference>
<feature type="signal peptide" evidence="2">
    <location>
        <begin position="1"/>
        <end position="25"/>
    </location>
</feature>
<keyword evidence="5" id="KW-1185">Reference proteome</keyword>
<feature type="domain" description="M23ase beta-sheet core" evidence="3">
    <location>
        <begin position="62"/>
        <end position="155"/>
    </location>
</feature>
<evidence type="ECO:0000259" key="3">
    <source>
        <dbReference type="Pfam" id="PF01551"/>
    </source>
</evidence>
<name>A0A4S8PNJ2_9ACTN</name>
<evidence type="ECO:0000313" key="4">
    <source>
        <dbReference type="EMBL" id="THV31282.1"/>
    </source>
</evidence>
<comment type="caution">
    <text evidence="4">The sequence shown here is derived from an EMBL/GenBank/DDBJ whole genome shotgun (WGS) entry which is preliminary data.</text>
</comment>
<dbReference type="CDD" id="cd12797">
    <property type="entry name" value="M23_peptidase"/>
    <property type="match status" value="1"/>
</dbReference>
<protein>
    <submittedName>
        <fullName evidence="4">M23 family metallopeptidase</fullName>
    </submittedName>
</protein>
<reference evidence="4 5" key="1">
    <citation type="journal article" date="2018" name="Int. J. Syst. Evol. Microbiol.">
        <title>Glycomyces paridis sp. nov., isolated from the medicinal plant Paris polyphylla.</title>
        <authorList>
            <person name="Fang X.M."/>
            <person name="Bai J.L."/>
            <person name="Su J."/>
            <person name="Zhao L.L."/>
            <person name="Liu H.Y."/>
            <person name="Ma B.P."/>
            <person name="Zhang Y.Q."/>
            <person name="Yu L.Y."/>
        </authorList>
    </citation>
    <scope>NUCLEOTIDE SEQUENCE [LARGE SCALE GENOMIC DNA]</scope>
    <source>
        <strain evidence="4 5">CPCC 204357</strain>
    </source>
</reference>
<proteinExistence type="predicted"/>
<dbReference type="GO" id="GO:0004222">
    <property type="term" value="F:metalloendopeptidase activity"/>
    <property type="evidence" value="ECO:0007669"/>
    <property type="project" value="TreeGrafter"/>
</dbReference>
<dbReference type="Pfam" id="PF01551">
    <property type="entry name" value="Peptidase_M23"/>
    <property type="match status" value="1"/>
</dbReference>
<dbReference type="OrthoDB" id="5245088at2"/>
<dbReference type="EMBL" id="STGX01000002">
    <property type="protein sequence ID" value="THV31282.1"/>
    <property type="molecule type" value="Genomic_DNA"/>
</dbReference>
<dbReference type="RefSeq" id="WP_136528155.1">
    <property type="nucleotide sequence ID" value="NZ_STGX01000002.1"/>
</dbReference>
<evidence type="ECO:0000256" key="2">
    <source>
        <dbReference type="SAM" id="SignalP"/>
    </source>
</evidence>
<dbReference type="PANTHER" id="PTHR21666:SF289">
    <property type="entry name" value="L-ALA--D-GLU ENDOPEPTIDASE"/>
    <property type="match status" value="1"/>
</dbReference>
<dbReference type="SUPFAM" id="SSF51261">
    <property type="entry name" value="Duplicated hybrid motif"/>
    <property type="match status" value="1"/>
</dbReference>
<dbReference type="AlphaFoldDB" id="A0A4S8PNJ2"/>
<organism evidence="4 5">
    <name type="scientific">Glycomyces paridis</name>
    <dbReference type="NCBI Taxonomy" id="2126555"/>
    <lineage>
        <taxon>Bacteria</taxon>
        <taxon>Bacillati</taxon>
        <taxon>Actinomycetota</taxon>
        <taxon>Actinomycetes</taxon>
        <taxon>Glycomycetales</taxon>
        <taxon>Glycomycetaceae</taxon>
        <taxon>Glycomyces</taxon>
    </lineage>
</organism>
<sequence>MRRLHNAMILCLITVSLLTASAVLAPTLARAEAPRSGPWHSPVGSLDLLTGFDPPPLPWMPGHRGVDLGAGGPEVTAAGPGTVVFAGDLAGRGVVSVAHTGGLRTTYEPVDPLVAAGETVTAGQVIGNLQSGHASCPAAACLHFGLKRGPLYLDPMLLFGSGQVRLLPRPGTTTVAVGHLESASKITETRSARTQSAPIGARS</sequence>
<evidence type="ECO:0000256" key="1">
    <source>
        <dbReference type="ARBA" id="ARBA00022729"/>
    </source>
</evidence>
<gene>
    <name evidence="4" type="ORF">E9998_02600</name>
</gene>